<organism evidence="1 2">
    <name type="scientific">Trichinella murrelli</name>
    <dbReference type="NCBI Taxonomy" id="144512"/>
    <lineage>
        <taxon>Eukaryota</taxon>
        <taxon>Metazoa</taxon>
        <taxon>Ecdysozoa</taxon>
        <taxon>Nematoda</taxon>
        <taxon>Enoplea</taxon>
        <taxon>Dorylaimia</taxon>
        <taxon>Trichinellida</taxon>
        <taxon>Trichinellidae</taxon>
        <taxon>Trichinella</taxon>
    </lineage>
</organism>
<dbReference type="Proteomes" id="UP000055048">
    <property type="component" value="Unassembled WGS sequence"/>
</dbReference>
<evidence type="ECO:0000313" key="1">
    <source>
        <dbReference type="EMBL" id="KRX36555.1"/>
    </source>
</evidence>
<keyword evidence="2" id="KW-1185">Reference proteome</keyword>
<proteinExistence type="predicted"/>
<evidence type="ECO:0000313" key="2">
    <source>
        <dbReference type="Proteomes" id="UP000055048"/>
    </source>
</evidence>
<sequence length="219" mass="25214">MEFADLEVTLQFTLKLRAVAKVHHKRWSDAAFCYLSRGNKLCENVQGLRHGKNIVSLICQPVLHHTIDCTNDDNQKSFLPTRSSMVTLDSVAVEIARPQLEDGEMKITIQHRASIFQPIDKGECDYFWAVQQHVARIISSRKQFIQSENLLLSQCRWRNSDRFFDACSHHRSSMQTICVRDGQTYISVEDIGQDAYSIRLCSIIYNSKPMCRSAQWMLG</sequence>
<comment type="caution">
    <text evidence="1">The sequence shown here is derived from an EMBL/GenBank/DDBJ whole genome shotgun (WGS) entry which is preliminary data.</text>
</comment>
<dbReference type="OrthoDB" id="10317025at2759"/>
<protein>
    <submittedName>
        <fullName evidence="1">Uncharacterized protein</fullName>
    </submittedName>
</protein>
<dbReference type="AlphaFoldDB" id="A0A0V0TC14"/>
<feature type="non-terminal residue" evidence="1">
    <location>
        <position position="219"/>
    </location>
</feature>
<gene>
    <name evidence="1" type="ORF">T05_14120</name>
</gene>
<dbReference type="EMBL" id="JYDJ01000356">
    <property type="protein sequence ID" value="KRX36555.1"/>
    <property type="molecule type" value="Genomic_DNA"/>
</dbReference>
<accession>A0A0V0TC14</accession>
<reference evidence="1 2" key="1">
    <citation type="submission" date="2015-01" db="EMBL/GenBank/DDBJ databases">
        <title>Evolution of Trichinella species and genotypes.</title>
        <authorList>
            <person name="Korhonen P.K."/>
            <person name="Edoardo P."/>
            <person name="Giuseppe L.R."/>
            <person name="Gasser R.B."/>
        </authorList>
    </citation>
    <scope>NUCLEOTIDE SEQUENCE [LARGE SCALE GENOMIC DNA]</scope>
    <source>
        <strain evidence="1">ISS417</strain>
    </source>
</reference>
<name>A0A0V0TC14_9BILA</name>